<sequence>MSAEEDASGGRINDESPTNVETSPTSEPTSPAVSKDKGDKIDILLKATGDAPIMKKRKWAVDKKKKIGWVIEFIKRYIKCEPHESVFLYVNQAFAPAPDVDVRTIYECFGAEGKLVLHYCRTQAWG</sequence>
<dbReference type="GO" id="GO:0034274">
    <property type="term" value="C:Atg12-Atg5-Atg16 complex"/>
    <property type="evidence" value="ECO:0007669"/>
    <property type="project" value="TreeGrafter"/>
</dbReference>
<dbReference type="GO" id="GO:0019776">
    <property type="term" value="F:Atg8-family ligase activity"/>
    <property type="evidence" value="ECO:0007669"/>
    <property type="project" value="TreeGrafter"/>
</dbReference>
<dbReference type="SUPFAM" id="SSF54236">
    <property type="entry name" value="Ubiquitin-like"/>
    <property type="match status" value="1"/>
</dbReference>
<evidence type="ECO:0000256" key="10">
    <source>
        <dbReference type="ARBA" id="ARBA00023136"/>
    </source>
</evidence>
<feature type="region of interest" description="Disordered" evidence="12">
    <location>
        <begin position="1"/>
        <end position="38"/>
    </location>
</feature>
<dbReference type="GO" id="GO:0000422">
    <property type="term" value="P:autophagy of mitochondrion"/>
    <property type="evidence" value="ECO:0007669"/>
    <property type="project" value="TreeGrafter"/>
</dbReference>
<evidence type="ECO:0000256" key="4">
    <source>
        <dbReference type="ARBA" id="ARBA00015875"/>
    </source>
</evidence>
<dbReference type="GO" id="GO:0097352">
    <property type="term" value="P:autophagosome maturation"/>
    <property type="evidence" value="ECO:0007669"/>
    <property type="project" value="TreeGrafter"/>
</dbReference>
<keyword evidence="6 11" id="KW-1017">Isopeptide bond</keyword>
<reference evidence="13" key="1">
    <citation type="journal article" date="2023" name="Mol. Biol. Evol.">
        <title>Third-Generation Sequencing Reveals the Adaptive Role of the Epigenome in Three Deep-Sea Polychaetes.</title>
        <authorList>
            <person name="Perez M."/>
            <person name="Aroh O."/>
            <person name="Sun Y."/>
            <person name="Lan Y."/>
            <person name="Juniper S.K."/>
            <person name="Young C.R."/>
            <person name="Angers B."/>
            <person name="Qian P.Y."/>
        </authorList>
    </citation>
    <scope>NUCLEOTIDE SEQUENCE</scope>
    <source>
        <strain evidence="13">P08H-3</strain>
    </source>
</reference>
<evidence type="ECO:0000256" key="3">
    <source>
        <dbReference type="ARBA" id="ARBA00007778"/>
    </source>
</evidence>
<dbReference type="InterPro" id="IPR007242">
    <property type="entry name" value="Atg12"/>
</dbReference>
<dbReference type="Gene3D" id="3.10.20.90">
    <property type="entry name" value="Phosphatidylinositol 3-kinase Catalytic Subunit, Chain A, domain 1"/>
    <property type="match status" value="1"/>
</dbReference>
<comment type="subcellular location">
    <subcellularLocation>
        <location evidence="2">Cytoplasm</location>
    </subcellularLocation>
    <subcellularLocation>
        <location evidence="1">Endomembrane system</location>
        <topology evidence="1">Peripheral membrane protein</topology>
    </subcellularLocation>
</comment>
<keyword evidence="9 11" id="KW-0072">Autophagy</keyword>
<dbReference type="InterPro" id="IPR029071">
    <property type="entry name" value="Ubiquitin-like_domsf"/>
</dbReference>
<comment type="function">
    <text evidence="11">Ubiquitin-like protein involved in autophagic vesicle formation.</text>
</comment>
<dbReference type="GO" id="GO:0000421">
    <property type="term" value="C:autophagosome membrane"/>
    <property type="evidence" value="ECO:0007669"/>
    <property type="project" value="TreeGrafter"/>
</dbReference>
<organism evidence="13 14">
    <name type="scientific">Paralvinella palmiformis</name>
    <dbReference type="NCBI Taxonomy" id="53620"/>
    <lineage>
        <taxon>Eukaryota</taxon>
        <taxon>Metazoa</taxon>
        <taxon>Spiralia</taxon>
        <taxon>Lophotrochozoa</taxon>
        <taxon>Annelida</taxon>
        <taxon>Polychaeta</taxon>
        <taxon>Sedentaria</taxon>
        <taxon>Canalipalpata</taxon>
        <taxon>Terebellida</taxon>
        <taxon>Terebelliformia</taxon>
        <taxon>Alvinellidae</taxon>
        <taxon>Paralvinella</taxon>
    </lineage>
</organism>
<dbReference type="GO" id="GO:0000045">
    <property type="term" value="P:autophagosome assembly"/>
    <property type="evidence" value="ECO:0007669"/>
    <property type="project" value="InterPro"/>
</dbReference>
<dbReference type="PANTHER" id="PTHR13385">
    <property type="entry name" value="AUTOPHAGY PROTEIN 12"/>
    <property type="match status" value="1"/>
</dbReference>
<dbReference type="GO" id="GO:0012505">
    <property type="term" value="C:endomembrane system"/>
    <property type="evidence" value="ECO:0007669"/>
    <property type="project" value="UniProtKB-SubCell"/>
</dbReference>
<comment type="caution">
    <text evidence="13">The sequence shown here is derived from an EMBL/GenBank/DDBJ whole genome shotgun (WGS) entry which is preliminary data.</text>
</comment>
<evidence type="ECO:0000256" key="2">
    <source>
        <dbReference type="ARBA" id="ARBA00004496"/>
    </source>
</evidence>
<evidence type="ECO:0000256" key="7">
    <source>
        <dbReference type="ARBA" id="ARBA00022786"/>
    </source>
</evidence>
<dbReference type="GO" id="GO:0034045">
    <property type="term" value="C:phagophore assembly site membrane"/>
    <property type="evidence" value="ECO:0007669"/>
    <property type="project" value="TreeGrafter"/>
</dbReference>
<proteinExistence type="inferred from homology"/>
<keyword evidence="8" id="KW-0007">Acetylation</keyword>
<accession>A0AAD9JZE7</accession>
<evidence type="ECO:0000313" key="14">
    <source>
        <dbReference type="Proteomes" id="UP001208570"/>
    </source>
</evidence>
<keyword evidence="7 11" id="KW-0833">Ubl conjugation pathway</keyword>
<dbReference type="PANTHER" id="PTHR13385:SF0">
    <property type="entry name" value="UBIQUITIN-LIKE PROTEIN ATG12"/>
    <property type="match status" value="1"/>
</dbReference>
<evidence type="ECO:0000256" key="8">
    <source>
        <dbReference type="ARBA" id="ARBA00022990"/>
    </source>
</evidence>
<dbReference type="GO" id="GO:0034727">
    <property type="term" value="P:piecemeal microautophagy of the nucleus"/>
    <property type="evidence" value="ECO:0007669"/>
    <property type="project" value="TreeGrafter"/>
</dbReference>
<name>A0AAD9JZE7_9ANNE</name>
<dbReference type="Proteomes" id="UP001208570">
    <property type="component" value="Unassembled WGS sequence"/>
</dbReference>
<evidence type="ECO:0000256" key="11">
    <source>
        <dbReference type="RuleBase" id="RU361201"/>
    </source>
</evidence>
<evidence type="ECO:0000256" key="6">
    <source>
        <dbReference type="ARBA" id="ARBA00022499"/>
    </source>
</evidence>
<dbReference type="GO" id="GO:0061723">
    <property type="term" value="P:glycophagy"/>
    <property type="evidence" value="ECO:0007669"/>
    <property type="project" value="TreeGrafter"/>
</dbReference>
<protein>
    <recommendedName>
        <fullName evidence="4 11">Ubiquitin-like protein ATG12</fullName>
    </recommendedName>
</protein>
<keyword evidence="5" id="KW-0963">Cytoplasm</keyword>
<keyword evidence="14" id="KW-1185">Reference proteome</keyword>
<gene>
    <name evidence="13" type="ORF">LSH36_115g13087</name>
</gene>
<evidence type="ECO:0000256" key="12">
    <source>
        <dbReference type="SAM" id="MobiDB-lite"/>
    </source>
</evidence>
<comment type="similarity">
    <text evidence="3 11">Belongs to the ATG12 family.</text>
</comment>
<evidence type="ECO:0000256" key="5">
    <source>
        <dbReference type="ARBA" id="ARBA00022490"/>
    </source>
</evidence>
<comment type="subunit">
    <text evidence="11">Forms a conjugate with ATG5.</text>
</comment>
<keyword evidence="10" id="KW-0472">Membrane</keyword>
<dbReference type="Pfam" id="PF04110">
    <property type="entry name" value="APG12"/>
    <property type="match status" value="1"/>
</dbReference>
<evidence type="ECO:0000256" key="1">
    <source>
        <dbReference type="ARBA" id="ARBA00004184"/>
    </source>
</evidence>
<evidence type="ECO:0000313" key="13">
    <source>
        <dbReference type="EMBL" id="KAK2161540.1"/>
    </source>
</evidence>
<dbReference type="EMBL" id="JAODUP010000115">
    <property type="protein sequence ID" value="KAK2161540.1"/>
    <property type="molecule type" value="Genomic_DNA"/>
</dbReference>
<feature type="compositionally biased region" description="Polar residues" evidence="12">
    <location>
        <begin position="15"/>
        <end position="32"/>
    </location>
</feature>
<evidence type="ECO:0000256" key="9">
    <source>
        <dbReference type="ARBA" id="ARBA00023006"/>
    </source>
</evidence>
<dbReference type="CDD" id="cd01612">
    <property type="entry name" value="Ubl_ATG12"/>
    <property type="match status" value="1"/>
</dbReference>
<dbReference type="AlphaFoldDB" id="A0AAD9JZE7"/>
<dbReference type="FunFam" id="3.10.20.90:FF:000117">
    <property type="entry name" value="Ubiquitin-like protein ATG12"/>
    <property type="match status" value="1"/>
</dbReference>